<keyword evidence="1" id="KW-0732">Signal</keyword>
<evidence type="ECO:0000256" key="1">
    <source>
        <dbReference type="SAM" id="SignalP"/>
    </source>
</evidence>
<evidence type="ECO:0000313" key="2">
    <source>
        <dbReference type="EMBL" id="WTP51142.1"/>
    </source>
</evidence>
<evidence type="ECO:0000313" key="3">
    <source>
        <dbReference type="Proteomes" id="UP001432166"/>
    </source>
</evidence>
<sequence>MRNLCGRVGATAAVTAAFVVVAAVVGGATVAPAAAVAGTAGLGAAGSVGARVAGAPEADLAFHGRLWMDGGQVELRMTPQNHGPFGVADATVRLRWSAPLADEQRLPAGCARSGARTVLCRTGALPADGWGRTLTMGVRLRGEPSEVVLGIDTVWGGGAVDRNHRNDRQEVLVLDTGDSYVF</sequence>
<gene>
    <name evidence="2" type="ORF">OG288_24245</name>
</gene>
<protein>
    <recommendedName>
        <fullName evidence="4">Secreted protein</fullName>
    </recommendedName>
</protein>
<organism evidence="2 3">
    <name type="scientific">Streptomyces tauricus</name>
    <dbReference type="NCBI Taxonomy" id="68274"/>
    <lineage>
        <taxon>Bacteria</taxon>
        <taxon>Bacillati</taxon>
        <taxon>Actinomycetota</taxon>
        <taxon>Actinomycetes</taxon>
        <taxon>Kitasatosporales</taxon>
        <taxon>Streptomycetaceae</taxon>
        <taxon>Streptomyces</taxon>
        <taxon>Streptomyces aurantiacus group</taxon>
    </lineage>
</organism>
<keyword evidence="3" id="KW-1185">Reference proteome</keyword>
<dbReference type="Proteomes" id="UP001432166">
    <property type="component" value="Chromosome"/>
</dbReference>
<feature type="chain" id="PRO_5046684825" description="Secreted protein" evidence="1">
    <location>
        <begin position="23"/>
        <end position="182"/>
    </location>
</feature>
<reference evidence="2" key="1">
    <citation type="submission" date="2022-10" db="EMBL/GenBank/DDBJ databases">
        <title>The complete genomes of actinobacterial strains from the NBC collection.</title>
        <authorList>
            <person name="Joergensen T.S."/>
            <person name="Alvarez Arevalo M."/>
            <person name="Sterndorff E.B."/>
            <person name="Faurdal D."/>
            <person name="Vuksanovic O."/>
            <person name="Mourched A.-S."/>
            <person name="Charusanti P."/>
            <person name="Shaw S."/>
            <person name="Blin K."/>
            <person name="Weber T."/>
        </authorList>
    </citation>
    <scope>NUCLEOTIDE SEQUENCE</scope>
    <source>
        <strain evidence="2">NBC_00189</strain>
    </source>
</reference>
<feature type="signal peptide" evidence="1">
    <location>
        <begin position="1"/>
        <end position="22"/>
    </location>
</feature>
<proteinExistence type="predicted"/>
<name>A0ABZ1JLS6_9ACTN</name>
<dbReference type="EMBL" id="CP108133">
    <property type="protein sequence ID" value="WTP51142.1"/>
    <property type="molecule type" value="Genomic_DNA"/>
</dbReference>
<evidence type="ECO:0008006" key="4">
    <source>
        <dbReference type="Google" id="ProtNLM"/>
    </source>
</evidence>
<accession>A0ABZ1JLS6</accession>